<dbReference type="InterPro" id="IPR013324">
    <property type="entry name" value="RNA_pol_sigma_r3/r4-like"/>
</dbReference>
<dbReference type="Pfam" id="PF08281">
    <property type="entry name" value="Sigma70_r4_2"/>
    <property type="match status" value="1"/>
</dbReference>
<evidence type="ECO:0000256" key="5">
    <source>
        <dbReference type="ARBA" id="ARBA00023163"/>
    </source>
</evidence>
<keyword evidence="5" id="KW-0804">Transcription</keyword>
<dbReference type="PANTHER" id="PTHR43133:SF61">
    <property type="entry name" value="ECF RNA POLYMERASE SIGMA FACTOR SIGC"/>
    <property type="match status" value="1"/>
</dbReference>
<accession>A0A6J6X3A3</accession>
<protein>
    <submittedName>
        <fullName evidence="9">Unannotated protein</fullName>
    </submittedName>
</protein>
<evidence type="ECO:0000256" key="4">
    <source>
        <dbReference type="ARBA" id="ARBA00023125"/>
    </source>
</evidence>
<dbReference type="InterPro" id="IPR000838">
    <property type="entry name" value="RNA_pol_sigma70_ECF_CS"/>
</dbReference>
<dbReference type="AlphaFoldDB" id="A0A6J6X3A3"/>
<comment type="similarity">
    <text evidence="1">Belongs to the sigma-70 factor family. ECF subfamily.</text>
</comment>
<dbReference type="PANTHER" id="PTHR43133">
    <property type="entry name" value="RNA POLYMERASE ECF-TYPE SIGMA FACTO"/>
    <property type="match status" value="1"/>
</dbReference>
<dbReference type="InterPro" id="IPR013325">
    <property type="entry name" value="RNA_pol_sigma_r2"/>
</dbReference>
<name>A0A6J6X3A3_9ZZZZ</name>
<evidence type="ECO:0000256" key="3">
    <source>
        <dbReference type="ARBA" id="ARBA00023082"/>
    </source>
</evidence>
<evidence type="ECO:0000259" key="6">
    <source>
        <dbReference type="Pfam" id="PF04542"/>
    </source>
</evidence>
<dbReference type="GO" id="GO:0016987">
    <property type="term" value="F:sigma factor activity"/>
    <property type="evidence" value="ECO:0007669"/>
    <property type="project" value="UniProtKB-KW"/>
</dbReference>
<evidence type="ECO:0000259" key="7">
    <source>
        <dbReference type="Pfam" id="PF08281"/>
    </source>
</evidence>
<dbReference type="GO" id="GO:0003677">
    <property type="term" value="F:DNA binding"/>
    <property type="evidence" value="ECO:0007669"/>
    <property type="project" value="UniProtKB-KW"/>
</dbReference>
<keyword evidence="2" id="KW-0805">Transcription regulation</keyword>
<dbReference type="Pfam" id="PF04542">
    <property type="entry name" value="Sigma70_r2"/>
    <property type="match status" value="1"/>
</dbReference>
<feature type="domain" description="RNA polymerase sigma-70 region 2" evidence="6">
    <location>
        <begin position="24"/>
        <end position="90"/>
    </location>
</feature>
<dbReference type="InterPro" id="IPR007627">
    <property type="entry name" value="RNA_pol_sigma70_r2"/>
</dbReference>
<dbReference type="Gene3D" id="1.10.1740.10">
    <property type="match status" value="1"/>
</dbReference>
<dbReference type="PROSITE" id="PS01063">
    <property type="entry name" value="SIGMA70_ECF"/>
    <property type="match status" value="1"/>
</dbReference>
<sequence>MHLDPLGELVDAARHGDGPAINALVRETQTDVLRLCAHLGSQGDAEDLAQDAYLRAFGSLHRFRGDSQFRSWLLAIARNVCADYVRTRVRHRRIDALRVPVPESAVSLAGEVEWSNLLDQLDDDQRIAFVLTALMGMEYSQAAEICNCPVGTIRSRVSRARAHLLVLHRDAESA</sequence>
<dbReference type="SUPFAM" id="SSF88659">
    <property type="entry name" value="Sigma3 and sigma4 domains of RNA polymerase sigma factors"/>
    <property type="match status" value="1"/>
</dbReference>
<keyword evidence="4" id="KW-0238">DNA-binding</keyword>
<feature type="domain" description="RNA polymerase sigma factor 70 region 4 type 2" evidence="7">
    <location>
        <begin position="116"/>
        <end position="164"/>
    </location>
</feature>
<organism evidence="9">
    <name type="scientific">freshwater metagenome</name>
    <dbReference type="NCBI Taxonomy" id="449393"/>
    <lineage>
        <taxon>unclassified sequences</taxon>
        <taxon>metagenomes</taxon>
        <taxon>ecological metagenomes</taxon>
    </lineage>
</organism>
<dbReference type="InterPro" id="IPR014284">
    <property type="entry name" value="RNA_pol_sigma-70_dom"/>
</dbReference>
<dbReference type="InterPro" id="IPR039425">
    <property type="entry name" value="RNA_pol_sigma-70-like"/>
</dbReference>
<dbReference type="InterPro" id="IPR013249">
    <property type="entry name" value="RNA_pol_sigma70_r4_t2"/>
</dbReference>
<dbReference type="EMBL" id="CAEZZU010000243">
    <property type="protein sequence ID" value="CAB4790044.1"/>
    <property type="molecule type" value="Genomic_DNA"/>
</dbReference>
<dbReference type="Gene3D" id="1.10.10.10">
    <property type="entry name" value="Winged helix-like DNA-binding domain superfamily/Winged helix DNA-binding domain"/>
    <property type="match status" value="1"/>
</dbReference>
<evidence type="ECO:0000313" key="9">
    <source>
        <dbReference type="EMBL" id="CAB4790044.1"/>
    </source>
</evidence>
<proteinExistence type="inferred from homology"/>
<gene>
    <name evidence="8" type="ORF">UFOPK2242_01354</name>
    <name evidence="9" type="ORF">UFOPK2925_01378</name>
    <name evidence="10" type="ORF">UFOPK4071_00106</name>
</gene>
<dbReference type="GO" id="GO:0006352">
    <property type="term" value="P:DNA-templated transcription initiation"/>
    <property type="evidence" value="ECO:0007669"/>
    <property type="project" value="InterPro"/>
</dbReference>
<keyword evidence="3" id="KW-0731">Sigma factor</keyword>
<evidence type="ECO:0000256" key="2">
    <source>
        <dbReference type="ARBA" id="ARBA00023015"/>
    </source>
</evidence>
<dbReference type="EMBL" id="CAFBPF010000006">
    <property type="protein sequence ID" value="CAB5000768.1"/>
    <property type="molecule type" value="Genomic_DNA"/>
</dbReference>
<dbReference type="SUPFAM" id="SSF88946">
    <property type="entry name" value="Sigma2 domain of RNA polymerase sigma factors"/>
    <property type="match status" value="1"/>
</dbReference>
<dbReference type="InterPro" id="IPR036388">
    <property type="entry name" value="WH-like_DNA-bd_sf"/>
</dbReference>
<evidence type="ECO:0000313" key="10">
    <source>
        <dbReference type="EMBL" id="CAB5000768.1"/>
    </source>
</evidence>
<evidence type="ECO:0000256" key="1">
    <source>
        <dbReference type="ARBA" id="ARBA00010641"/>
    </source>
</evidence>
<dbReference type="CDD" id="cd06171">
    <property type="entry name" value="Sigma70_r4"/>
    <property type="match status" value="1"/>
</dbReference>
<dbReference type="NCBIfam" id="TIGR02937">
    <property type="entry name" value="sigma70-ECF"/>
    <property type="match status" value="1"/>
</dbReference>
<dbReference type="EMBL" id="CAEZWM010000206">
    <property type="protein sequence ID" value="CAB4669069.1"/>
    <property type="molecule type" value="Genomic_DNA"/>
</dbReference>
<reference evidence="9" key="1">
    <citation type="submission" date="2020-05" db="EMBL/GenBank/DDBJ databases">
        <authorList>
            <person name="Chiriac C."/>
            <person name="Salcher M."/>
            <person name="Ghai R."/>
            <person name="Kavagutti S V."/>
        </authorList>
    </citation>
    <scope>NUCLEOTIDE SEQUENCE</scope>
</reference>
<evidence type="ECO:0000313" key="8">
    <source>
        <dbReference type="EMBL" id="CAB4669069.1"/>
    </source>
</evidence>